<dbReference type="PANTHER" id="PTHR11289">
    <property type="entry name" value="BREAST CANCER TYPE 2 SUSCEPTIBILITY PROTEIN BRCA2"/>
    <property type="match status" value="1"/>
</dbReference>
<proteinExistence type="predicted"/>
<dbReference type="PROSITE" id="PS50138">
    <property type="entry name" value="BRCA2_REPEAT"/>
    <property type="match status" value="3"/>
</dbReference>
<accession>A0A8C4WYN5</accession>
<keyword evidence="3" id="KW-0234">DNA repair</keyword>
<evidence type="ECO:0000256" key="3">
    <source>
        <dbReference type="ARBA" id="ARBA00023204"/>
    </source>
</evidence>
<keyword evidence="1" id="KW-0677">Repeat</keyword>
<reference evidence="5" key="1">
    <citation type="submission" date="2025-08" db="UniProtKB">
        <authorList>
            <consortium name="Ensembl"/>
        </authorList>
    </citation>
    <scope>IDENTIFICATION</scope>
</reference>
<dbReference type="Ensembl" id="ENSEBUT00000021101.1">
    <property type="protein sequence ID" value="ENSEBUP00000020525.1"/>
    <property type="gene ID" value="ENSEBUG00000012717.1"/>
</dbReference>
<name>A0A8C4WYN5_EPTBU</name>
<feature type="region of interest" description="Disordered" evidence="4">
    <location>
        <begin position="170"/>
        <end position="190"/>
    </location>
</feature>
<dbReference type="Pfam" id="PF00634">
    <property type="entry name" value="BRCA2"/>
    <property type="match status" value="2"/>
</dbReference>
<evidence type="ECO:0000313" key="6">
    <source>
        <dbReference type="Proteomes" id="UP000694388"/>
    </source>
</evidence>
<dbReference type="InterPro" id="IPR002093">
    <property type="entry name" value="BRCA2_repeat"/>
</dbReference>
<dbReference type="GO" id="GO:0006355">
    <property type="term" value="P:regulation of DNA-templated transcription"/>
    <property type="evidence" value="ECO:0007669"/>
    <property type="project" value="TreeGrafter"/>
</dbReference>
<evidence type="ECO:0008006" key="7">
    <source>
        <dbReference type="Google" id="ProtNLM"/>
    </source>
</evidence>
<organism evidence="5 6">
    <name type="scientific">Eptatretus burgeri</name>
    <name type="common">Inshore hagfish</name>
    <dbReference type="NCBI Taxonomy" id="7764"/>
    <lineage>
        <taxon>Eukaryota</taxon>
        <taxon>Metazoa</taxon>
        <taxon>Chordata</taxon>
        <taxon>Craniata</taxon>
        <taxon>Vertebrata</taxon>
        <taxon>Cyclostomata</taxon>
        <taxon>Myxini</taxon>
        <taxon>Myxiniformes</taxon>
        <taxon>Myxinidae</taxon>
        <taxon>Eptatretinae</taxon>
        <taxon>Eptatretus</taxon>
    </lineage>
</organism>
<reference evidence="5" key="2">
    <citation type="submission" date="2025-09" db="UniProtKB">
        <authorList>
            <consortium name="Ensembl"/>
        </authorList>
    </citation>
    <scope>IDENTIFICATION</scope>
</reference>
<dbReference type="GO" id="GO:0000724">
    <property type="term" value="P:double-strand break repair via homologous recombination"/>
    <property type="evidence" value="ECO:0007669"/>
    <property type="project" value="InterPro"/>
</dbReference>
<evidence type="ECO:0000256" key="2">
    <source>
        <dbReference type="ARBA" id="ARBA00022763"/>
    </source>
</evidence>
<sequence>MDTMALGFVVSERLKARFVMDADLGPLNLNWFEELSEAALKQRAGCPKANPISSISFKTPKEKCNYKNNIEVTPLTYSTWHNNSNTEFGSPNIQCIVPLLTPHRIALSLGVEDDPNLTWTSSLVTPPSCSAFRLEHHSGQMEKQQVDGESSLNTNIKANDENTQEVLTGLFSGTERQKNGAKPPSGQKRKMQMGSDWLCFNSPTALPIASDSIDASSNIYSIENTSSITSNRKGRDDPDVHLKCHAKLQFEEDSARIHEPSSLGNFVDVSGCWMFDDTLGTTFSEDVIDVKADCMQELKKNDNSIDLSIAHGTFGDLELKIRDEKVGVEQGTQVDDMAIDSISHDCELNEVIKKHNAIPYFEDLALSAIKTNEKEKEHLSKNSLDGSSEILLKVETTQGNGSNSIGDASSEIEETFNNVFFKRSVINDPSEKDVGNLHGCTQQSTASESNVCNADTKLCDSEIPLNHMIEQLKYQEDIFQENSVQSDMELLSKHDRQFVHCAVEQSSRESACTIKQSADVKIINQERTLEPNLKLVTSDASVHLKTDEGKTIDQFDDVSSFHPNTISAVLSLGKRKRKFQYNVQSSATVVSSACVLNTSWSFMDSSMASKSIHQDTRSPSIENAAHSGFTTLSICKEKEAKLDQQKTLPSPSLEDASKGSKSSESLVDKNVSYIPTTASGAIDSPFGSCFISPILRPANVVQVPRAAEACSAIVDSSTPKSSHPPSMLAVKRRVSLQDVRPSNALHFSEPKCERQSPMSNDLFVDSDRHHCCNDIVGEEEMIKDNVDASDSQSESKLKANRVKKTASFSDVEEQTSVRELSYTDQMSDLSLLEVIDSCVDNDQENTEDESQKGCHSSTVVLNPVNVREKSPVVSETPAILPLCKMNVEQKFGLENYSDFQTASAKLIVIPPDAFNESTKQISSIKNACYHKLDEVNHKSKEPGVLLSLTNNFGTIVDDSLKSKVVENAVDEGHSFVSPHCYSGFQTANKKCITVSAEAMTKAQSFMEDVMKDFEGPNLFNKVPCDESKISLANEMPSSTGCPAGSVFLSMSDKMPKIWSSPLESHKLPKGFQPFKPPSLVKDFPGVRQSALDIFHKQRPDTEKKNCMQLPLSKEGSIFCAAYFDKMLIKNNASVFPSGFQTASKKSINMTLSSLQKARKILGNIDEMLPLCNQMDLGHDADVKSGLEEPMQDESDKNPLKFSLERSNEQNTVTLAIDQSSAFTKEELTGSQMEEIEEAMSMLESSNSQFKFSPVKTIVDSLATFSDCPQSKGHLSNVNCPSVGITFDARCKDSSSIKFLVPKAVAKFPTSLSQASGNSVKVSETVFTKASDSFSHIYCEDEMGPHLYMESIPQLGDNKGRNEPTTNENTVIQQSVITICEALVGDSDAPEHEGKDKSTILEANASVVQLPVCDRCEKSDLDAMQCKNQCTGEQCSRNPQEVLLDCAPQTDAPYSARYISDDVSKKEISPNLAKSNVFIDVSKPLPANYPAIPVKPEHFPSIEVKQNGASCFTTAGGKAVCVQKSSLQSVKHMLNSNQVGSIQEDKMQEMANDSHFFPSKTTVNVEDLQIITNAVSCQDRCNQSPYENSNGSCIDSMNSLGKESCAVAFRTASGKSITVSDEALNTARGLLQESMYCEEQAGRLKELGTKHHQLKVPGKRDHGLRKLAGNVDLNICEEGLQNSTAESYLSAFSTDRRVDMGGSAESLQHAYKLPENLNEDGEKIETVKSSLPQSVMPRMREKETNFYHGLSDDTGRRHSNEIGNELVESYSQESIFNQAHDENLQGFLDDECNMQRNSHEMAGNVTVQTEGRKRRRSFEGKHCILSTTN</sequence>
<dbReference type="InterPro" id="IPR015525">
    <property type="entry name" value="BRCA2"/>
</dbReference>
<feature type="region of interest" description="Disordered" evidence="4">
    <location>
        <begin position="643"/>
        <end position="665"/>
    </location>
</feature>
<protein>
    <recommendedName>
        <fullName evidence="7">Tower domain-containing protein</fullName>
    </recommendedName>
</protein>
<dbReference type="Proteomes" id="UP000694388">
    <property type="component" value="Unplaced"/>
</dbReference>
<evidence type="ECO:0000313" key="5">
    <source>
        <dbReference type="Ensembl" id="ENSEBUP00000020525.1"/>
    </source>
</evidence>
<keyword evidence="2" id="KW-0227">DNA damage</keyword>
<keyword evidence="6" id="KW-1185">Reference proteome</keyword>
<evidence type="ECO:0000256" key="1">
    <source>
        <dbReference type="ARBA" id="ARBA00022737"/>
    </source>
</evidence>
<evidence type="ECO:0000256" key="4">
    <source>
        <dbReference type="SAM" id="MobiDB-lite"/>
    </source>
</evidence>
<dbReference type="PANTHER" id="PTHR11289:SF0">
    <property type="entry name" value="BREAST CANCER TYPE 2 SUSCEPTIBILITY PROTEIN"/>
    <property type="match status" value="1"/>
</dbReference>